<protein>
    <submittedName>
        <fullName evidence="1">Uncharacterized protein</fullName>
    </submittedName>
</protein>
<evidence type="ECO:0000313" key="2">
    <source>
        <dbReference type="Proteomes" id="UP000594873"/>
    </source>
</evidence>
<evidence type="ECO:0000313" key="1">
    <source>
        <dbReference type="EMBL" id="QPQ55609.1"/>
    </source>
</evidence>
<dbReference type="KEGG" id="sflv:IC614_03125"/>
<reference evidence="1 2" key="1">
    <citation type="submission" date="2020-11" db="EMBL/GenBank/DDBJ databases">
        <title>Genome seq and assembly of Sphingosinicella sp.</title>
        <authorList>
            <person name="Chhetri G."/>
        </authorList>
    </citation>
    <scope>NUCLEOTIDE SEQUENCE [LARGE SCALE GENOMIC DNA]</scope>
    <source>
        <strain evidence="1 2">UDD2</strain>
    </source>
</reference>
<dbReference type="Proteomes" id="UP000594873">
    <property type="component" value="Chromosome"/>
</dbReference>
<sequence length="88" mass="9953">MRFLQIAHGPATCAKNAQVGSGYYMEVVMKFDPQDPASASSQRAFDRPYSGMREHTFHETRPSTFWEVLTTGKAEQATVSRFIIPRAR</sequence>
<dbReference type="EMBL" id="CP065592">
    <property type="protein sequence ID" value="QPQ55609.1"/>
    <property type="molecule type" value="Genomic_DNA"/>
</dbReference>
<accession>A0A7T2GKN5</accession>
<proteinExistence type="predicted"/>
<organism evidence="1 2">
    <name type="scientific">Allosphingosinicella flava</name>
    <dbReference type="NCBI Taxonomy" id="2771430"/>
    <lineage>
        <taxon>Bacteria</taxon>
        <taxon>Pseudomonadati</taxon>
        <taxon>Pseudomonadota</taxon>
        <taxon>Alphaproteobacteria</taxon>
        <taxon>Sphingomonadales</taxon>
        <taxon>Sphingomonadaceae</taxon>
        <taxon>Allosphingosinicella</taxon>
    </lineage>
</organism>
<dbReference type="RefSeq" id="WP_200972281.1">
    <property type="nucleotide sequence ID" value="NZ_CP065592.1"/>
</dbReference>
<gene>
    <name evidence="1" type="ORF">IC614_03125</name>
</gene>
<dbReference type="AlphaFoldDB" id="A0A7T2GKN5"/>
<name>A0A7T2GKN5_9SPHN</name>
<keyword evidence="2" id="KW-1185">Reference proteome</keyword>